<sequence>MRVERLYPFPVAQMEVEAKKHPNANLLWVQDEPANQGAWPHVALSTTEAIGGTSVDNRVLRRISRRASASPATGNHHLHEDEAKALMVEAFTR</sequence>
<evidence type="ECO:0000256" key="3">
    <source>
        <dbReference type="ARBA" id="ARBA00023052"/>
    </source>
</evidence>
<dbReference type="AlphaFoldDB" id="A0A6J6BI67"/>
<gene>
    <name evidence="5" type="ORF">UFOPK1458_00165</name>
</gene>
<dbReference type="EMBL" id="CAEZSQ010000018">
    <property type="protein sequence ID" value="CAB4538721.1"/>
    <property type="molecule type" value="Genomic_DNA"/>
</dbReference>
<dbReference type="GO" id="GO:0045252">
    <property type="term" value="C:oxoglutarate dehydrogenase complex"/>
    <property type="evidence" value="ECO:0007669"/>
    <property type="project" value="TreeGrafter"/>
</dbReference>
<dbReference type="GO" id="GO:0006099">
    <property type="term" value="P:tricarboxylic acid cycle"/>
    <property type="evidence" value="ECO:0007669"/>
    <property type="project" value="TreeGrafter"/>
</dbReference>
<evidence type="ECO:0000256" key="1">
    <source>
        <dbReference type="ARBA" id="ARBA00001964"/>
    </source>
</evidence>
<keyword evidence="3" id="KW-0786">Thiamine pyrophosphate</keyword>
<dbReference type="Pfam" id="PF16870">
    <property type="entry name" value="OxoGdeHyase_C"/>
    <property type="match status" value="1"/>
</dbReference>
<dbReference type="GO" id="GO:0004591">
    <property type="term" value="F:oxoglutarate dehydrogenase (succinyl-transferring) activity"/>
    <property type="evidence" value="ECO:0007669"/>
    <property type="project" value="TreeGrafter"/>
</dbReference>
<comment type="cofactor">
    <cofactor evidence="1">
        <name>thiamine diphosphate</name>
        <dbReference type="ChEBI" id="CHEBI:58937"/>
    </cofactor>
</comment>
<name>A0A6J6BI67_9ZZZZ</name>
<accession>A0A6J6BI67</accession>
<dbReference type="PANTHER" id="PTHR23152">
    <property type="entry name" value="2-OXOGLUTARATE DEHYDROGENASE"/>
    <property type="match status" value="1"/>
</dbReference>
<evidence type="ECO:0000259" key="4">
    <source>
        <dbReference type="Pfam" id="PF16870"/>
    </source>
</evidence>
<feature type="domain" description="2-oxoglutarate dehydrogenase E1 component/KDG C-terminal" evidence="4">
    <location>
        <begin position="1"/>
        <end position="91"/>
    </location>
</feature>
<dbReference type="GO" id="GO:0030976">
    <property type="term" value="F:thiamine pyrophosphate binding"/>
    <property type="evidence" value="ECO:0007669"/>
    <property type="project" value="InterPro"/>
</dbReference>
<protein>
    <submittedName>
        <fullName evidence="5">Unannotated protein</fullName>
    </submittedName>
</protein>
<evidence type="ECO:0000256" key="2">
    <source>
        <dbReference type="ARBA" id="ARBA00023002"/>
    </source>
</evidence>
<organism evidence="5">
    <name type="scientific">freshwater metagenome</name>
    <dbReference type="NCBI Taxonomy" id="449393"/>
    <lineage>
        <taxon>unclassified sequences</taxon>
        <taxon>metagenomes</taxon>
        <taxon>ecological metagenomes</taxon>
    </lineage>
</organism>
<dbReference type="InterPro" id="IPR011603">
    <property type="entry name" value="2oxoglutarate_DH_E1"/>
</dbReference>
<dbReference type="PANTHER" id="PTHR23152:SF4">
    <property type="entry name" value="2-OXOADIPATE DEHYDROGENASE COMPLEX COMPONENT E1"/>
    <property type="match status" value="1"/>
</dbReference>
<keyword evidence="2" id="KW-0560">Oxidoreductase</keyword>
<reference evidence="5" key="1">
    <citation type="submission" date="2020-05" db="EMBL/GenBank/DDBJ databases">
        <authorList>
            <person name="Chiriac C."/>
            <person name="Salcher M."/>
            <person name="Ghai R."/>
            <person name="Kavagutti S V."/>
        </authorList>
    </citation>
    <scope>NUCLEOTIDE SEQUENCE</scope>
</reference>
<evidence type="ECO:0000313" key="5">
    <source>
        <dbReference type="EMBL" id="CAB4538721.1"/>
    </source>
</evidence>
<dbReference type="InterPro" id="IPR042179">
    <property type="entry name" value="KGD_C_sf"/>
</dbReference>
<dbReference type="InterPro" id="IPR031717">
    <property type="entry name" value="ODO-1/KGD_C"/>
</dbReference>
<proteinExistence type="predicted"/>
<dbReference type="GO" id="GO:0005829">
    <property type="term" value="C:cytosol"/>
    <property type="evidence" value="ECO:0007669"/>
    <property type="project" value="TreeGrafter"/>
</dbReference>
<dbReference type="Gene3D" id="3.40.50.11610">
    <property type="entry name" value="Multifunctional 2-oxoglutarate metabolism enzyme, C-terminal domain"/>
    <property type="match status" value="1"/>
</dbReference>